<organism evidence="2 3">
    <name type="scientific">Collybiopsis confluens</name>
    <dbReference type="NCBI Taxonomy" id="2823264"/>
    <lineage>
        <taxon>Eukaryota</taxon>
        <taxon>Fungi</taxon>
        <taxon>Dikarya</taxon>
        <taxon>Basidiomycota</taxon>
        <taxon>Agaricomycotina</taxon>
        <taxon>Agaricomycetes</taxon>
        <taxon>Agaricomycetidae</taxon>
        <taxon>Agaricales</taxon>
        <taxon>Marasmiineae</taxon>
        <taxon>Omphalotaceae</taxon>
        <taxon>Collybiopsis</taxon>
    </lineage>
</organism>
<evidence type="ECO:0000256" key="1">
    <source>
        <dbReference type="SAM" id="Phobius"/>
    </source>
</evidence>
<evidence type="ECO:0000313" key="3">
    <source>
        <dbReference type="Proteomes" id="UP000518752"/>
    </source>
</evidence>
<keyword evidence="3" id="KW-1185">Reference proteome</keyword>
<protein>
    <submittedName>
        <fullName evidence="2">Uncharacterized protein</fullName>
    </submittedName>
</protein>
<keyword evidence="1" id="KW-0812">Transmembrane</keyword>
<dbReference type="EMBL" id="JAACJN010000234">
    <property type="protein sequence ID" value="KAF5357724.1"/>
    <property type="molecule type" value="Genomic_DNA"/>
</dbReference>
<proteinExistence type="predicted"/>
<name>A0A8H5G3J0_9AGAR</name>
<accession>A0A8H5G3J0</accession>
<reference evidence="2 3" key="1">
    <citation type="journal article" date="2020" name="ISME J.">
        <title>Uncovering the hidden diversity of litter-decomposition mechanisms in mushroom-forming fungi.</title>
        <authorList>
            <person name="Floudas D."/>
            <person name="Bentzer J."/>
            <person name="Ahren D."/>
            <person name="Johansson T."/>
            <person name="Persson P."/>
            <person name="Tunlid A."/>
        </authorList>
    </citation>
    <scope>NUCLEOTIDE SEQUENCE [LARGE SCALE GENOMIC DNA]</scope>
    <source>
        <strain evidence="2 3">CBS 406.79</strain>
    </source>
</reference>
<evidence type="ECO:0000313" key="2">
    <source>
        <dbReference type="EMBL" id="KAF5357724.1"/>
    </source>
</evidence>
<sequence>MVNFPSPIAVPVQCFLAPSILALAAFVFIIRQTPVHEALPSSHDEAAVPTISDFANGTKKAPLKQDINAGKGGVKTQKSTLESSQNLKKAHLGTENASIIDALGQPQEGHTIVVSEPSVLEAARGLRLRNVDVEQGAMMAIYGNLCIGDGQSQGQSQGTGVLRIPSNSTLFNNPSVLRNAEDTIFEYTKLQASALTAVNGNVYIERFRPGQDFRISEPSHFT</sequence>
<keyword evidence="1" id="KW-1133">Transmembrane helix</keyword>
<dbReference type="Proteomes" id="UP000518752">
    <property type="component" value="Unassembled WGS sequence"/>
</dbReference>
<dbReference type="AlphaFoldDB" id="A0A8H5G3J0"/>
<comment type="caution">
    <text evidence="2">The sequence shown here is derived from an EMBL/GenBank/DDBJ whole genome shotgun (WGS) entry which is preliminary data.</text>
</comment>
<keyword evidence="1" id="KW-0472">Membrane</keyword>
<feature type="transmembrane region" description="Helical" evidence="1">
    <location>
        <begin position="6"/>
        <end position="30"/>
    </location>
</feature>
<gene>
    <name evidence="2" type="ORF">D9757_011942</name>
</gene>